<sequence>MYNTTINKIPQKKMNKMVYDRVQVISTPRKNNMKVDRSGMVALFMDDCSTTSGSCAQSRILRPSDTYSTVSSEQSLPFHLMSDSSSCTSCSQNQWNLPPYTVVDPHRHYANVPVYKSTTVTLKTVKRTSRKSVWLGLIFGFSIFLLVVLGAVISYGLENGML</sequence>
<dbReference type="Proteomes" id="UP000596742">
    <property type="component" value="Unassembled WGS sequence"/>
</dbReference>
<evidence type="ECO:0000256" key="1">
    <source>
        <dbReference type="SAM" id="Phobius"/>
    </source>
</evidence>
<dbReference type="AlphaFoldDB" id="A0A8B6FJ97"/>
<keyword evidence="1" id="KW-1133">Transmembrane helix</keyword>
<feature type="transmembrane region" description="Helical" evidence="1">
    <location>
        <begin position="133"/>
        <end position="157"/>
    </location>
</feature>
<name>A0A8B6FJ97_MYTGA</name>
<organism evidence="2 3">
    <name type="scientific">Mytilus galloprovincialis</name>
    <name type="common">Mediterranean mussel</name>
    <dbReference type="NCBI Taxonomy" id="29158"/>
    <lineage>
        <taxon>Eukaryota</taxon>
        <taxon>Metazoa</taxon>
        <taxon>Spiralia</taxon>
        <taxon>Lophotrochozoa</taxon>
        <taxon>Mollusca</taxon>
        <taxon>Bivalvia</taxon>
        <taxon>Autobranchia</taxon>
        <taxon>Pteriomorphia</taxon>
        <taxon>Mytilida</taxon>
        <taxon>Mytiloidea</taxon>
        <taxon>Mytilidae</taxon>
        <taxon>Mytilinae</taxon>
        <taxon>Mytilus</taxon>
    </lineage>
</organism>
<reference evidence="2" key="1">
    <citation type="submission" date="2018-11" db="EMBL/GenBank/DDBJ databases">
        <authorList>
            <person name="Alioto T."/>
            <person name="Alioto T."/>
        </authorList>
    </citation>
    <scope>NUCLEOTIDE SEQUENCE</scope>
</reference>
<comment type="caution">
    <text evidence="2">The sequence shown here is derived from an EMBL/GenBank/DDBJ whole genome shotgun (WGS) entry which is preliminary data.</text>
</comment>
<accession>A0A8B6FJ97</accession>
<evidence type="ECO:0000313" key="3">
    <source>
        <dbReference type="Proteomes" id="UP000596742"/>
    </source>
</evidence>
<proteinExistence type="predicted"/>
<evidence type="ECO:0000313" key="2">
    <source>
        <dbReference type="EMBL" id="VDI51119.1"/>
    </source>
</evidence>
<keyword evidence="1" id="KW-0472">Membrane</keyword>
<dbReference type="EMBL" id="UYJE01007032">
    <property type="protein sequence ID" value="VDI51119.1"/>
    <property type="molecule type" value="Genomic_DNA"/>
</dbReference>
<dbReference type="OrthoDB" id="10379158at2759"/>
<protein>
    <submittedName>
        <fullName evidence="2">Uncharacterized protein</fullName>
    </submittedName>
</protein>
<keyword evidence="3" id="KW-1185">Reference proteome</keyword>
<keyword evidence="1" id="KW-0812">Transmembrane</keyword>
<gene>
    <name evidence="2" type="ORF">MGAL_10B086100</name>
</gene>